<accession>A0A2V4NBH6</accession>
<sequence>MAVPDTGHAPLALICALVVILLLLAPRPACAQGPLRIASFHTELSRKGPGLLLKAAREGDPQVEAVARLIARAAPDIIALQDIDYDYHAEALTALAERITEHGHALPYRFALRPNTGMPTGLDMEGDGRLGTPRDAQGYGHYSGQHGMAILSRYPIRTVLAKDYSALLWADMPDPMVPTSPDGAPFPSPDAFAAQRLSSTGHWAVPVDLGEGQELMLLTYAATPPLFDKDEDRNGKRNHDETRFWTWLLDGAFGPPPNPPLVLLGLANVDPHRGQGRRAALTALLADPRFNDPHPTNSAGEDATTEFARAGLLRLSYILPSSDLQVTGSGILQDPAASRHRLVYVDLDPR</sequence>
<keyword evidence="3" id="KW-1185">Reference proteome</keyword>
<dbReference type="OrthoDB" id="292013at2"/>
<organism evidence="2 3">
    <name type="scientific">Litorivita pollutaquae</name>
    <dbReference type="NCBI Taxonomy" id="2200892"/>
    <lineage>
        <taxon>Bacteria</taxon>
        <taxon>Pseudomonadati</taxon>
        <taxon>Pseudomonadota</taxon>
        <taxon>Alphaproteobacteria</taxon>
        <taxon>Rhodobacterales</taxon>
        <taxon>Paracoccaceae</taxon>
        <taxon>Litorivita</taxon>
    </lineage>
</organism>
<name>A0A2V4NBH6_9RHOB</name>
<feature type="domain" description="Endonuclease/exonuclease/phosphatase" evidence="1">
    <location>
        <begin position="56"/>
        <end position="340"/>
    </location>
</feature>
<reference evidence="2 3" key="1">
    <citation type="submission" date="2018-05" db="EMBL/GenBank/DDBJ databases">
        <title>Oceanovita maritima gen. nov., sp. nov., a marine bacterium in the family Rhodobacteraceae isolated from surface seawater of Lundu port Xiamen, China.</title>
        <authorList>
            <person name="Hetharua B.H."/>
            <person name="Min D."/>
            <person name="Liao H."/>
            <person name="Tian Y."/>
        </authorList>
    </citation>
    <scope>NUCLEOTIDE SEQUENCE [LARGE SCALE GENOMIC DNA]</scope>
    <source>
        <strain evidence="2 3">FSX-11</strain>
    </source>
</reference>
<gene>
    <name evidence="2" type="ORF">DI396_10800</name>
</gene>
<comment type="caution">
    <text evidence="2">The sequence shown here is derived from an EMBL/GenBank/DDBJ whole genome shotgun (WGS) entry which is preliminary data.</text>
</comment>
<proteinExistence type="predicted"/>
<evidence type="ECO:0000259" key="1">
    <source>
        <dbReference type="Pfam" id="PF03372"/>
    </source>
</evidence>
<dbReference type="Proteomes" id="UP000248012">
    <property type="component" value="Unassembled WGS sequence"/>
</dbReference>
<dbReference type="AlphaFoldDB" id="A0A2V4NBH6"/>
<dbReference type="Pfam" id="PF03372">
    <property type="entry name" value="Exo_endo_phos"/>
    <property type="match status" value="1"/>
</dbReference>
<dbReference type="EMBL" id="QFVT01000006">
    <property type="protein sequence ID" value="PYC47503.1"/>
    <property type="molecule type" value="Genomic_DNA"/>
</dbReference>
<keyword evidence="2" id="KW-0255">Endonuclease</keyword>
<keyword evidence="2" id="KW-0378">Hydrolase</keyword>
<evidence type="ECO:0000313" key="3">
    <source>
        <dbReference type="Proteomes" id="UP000248012"/>
    </source>
</evidence>
<dbReference type="InterPro" id="IPR036691">
    <property type="entry name" value="Endo/exonu/phosph_ase_sf"/>
</dbReference>
<dbReference type="SUPFAM" id="SSF56219">
    <property type="entry name" value="DNase I-like"/>
    <property type="match status" value="1"/>
</dbReference>
<evidence type="ECO:0000313" key="2">
    <source>
        <dbReference type="EMBL" id="PYC47503.1"/>
    </source>
</evidence>
<dbReference type="Gene3D" id="3.60.10.10">
    <property type="entry name" value="Endonuclease/exonuclease/phosphatase"/>
    <property type="match status" value="1"/>
</dbReference>
<keyword evidence="2" id="KW-0540">Nuclease</keyword>
<protein>
    <submittedName>
        <fullName evidence="2">Endonuclease</fullName>
    </submittedName>
</protein>
<dbReference type="GO" id="GO:0004519">
    <property type="term" value="F:endonuclease activity"/>
    <property type="evidence" value="ECO:0007669"/>
    <property type="project" value="UniProtKB-KW"/>
</dbReference>
<dbReference type="RefSeq" id="WP_110796289.1">
    <property type="nucleotide sequence ID" value="NZ_KZ826485.1"/>
</dbReference>
<dbReference type="InterPro" id="IPR005135">
    <property type="entry name" value="Endo/exonuclease/phosphatase"/>
</dbReference>